<evidence type="ECO:0000256" key="1">
    <source>
        <dbReference type="SAM" id="MobiDB-lite"/>
    </source>
</evidence>
<evidence type="ECO:0000313" key="2">
    <source>
        <dbReference type="EMBL" id="GHE94471.1"/>
    </source>
</evidence>
<feature type="region of interest" description="Disordered" evidence="1">
    <location>
        <begin position="21"/>
        <end position="41"/>
    </location>
</feature>
<evidence type="ECO:0000313" key="3">
    <source>
        <dbReference type="Proteomes" id="UP000630718"/>
    </source>
</evidence>
<comment type="caution">
    <text evidence="2">The sequence shown here is derived from an EMBL/GenBank/DDBJ whole genome shotgun (WGS) entry which is preliminary data.</text>
</comment>
<name>A0A919A9E5_9ACTN</name>
<proteinExistence type="predicted"/>
<dbReference type="Proteomes" id="UP000630718">
    <property type="component" value="Unassembled WGS sequence"/>
</dbReference>
<reference evidence="2" key="2">
    <citation type="submission" date="2020-09" db="EMBL/GenBank/DDBJ databases">
        <authorList>
            <person name="Sun Q."/>
            <person name="Ohkuma M."/>
        </authorList>
    </citation>
    <scope>NUCLEOTIDE SEQUENCE</scope>
    <source>
        <strain evidence="2">JCM 4477</strain>
    </source>
</reference>
<gene>
    <name evidence="2" type="ORF">GCM10018772_18150</name>
</gene>
<protein>
    <submittedName>
        <fullName evidence="2">Uncharacterized protein</fullName>
    </submittedName>
</protein>
<dbReference type="RefSeq" id="WP_308438906.1">
    <property type="nucleotide sequence ID" value="NZ_BNBI01000003.1"/>
</dbReference>
<organism evidence="2 3">
    <name type="scientific">Streptomyces fumanus</name>
    <dbReference type="NCBI Taxonomy" id="67302"/>
    <lineage>
        <taxon>Bacteria</taxon>
        <taxon>Bacillati</taxon>
        <taxon>Actinomycetota</taxon>
        <taxon>Actinomycetes</taxon>
        <taxon>Kitasatosporales</taxon>
        <taxon>Streptomycetaceae</taxon>
        <taxon>Streptomyces</taxon>
    </lineage>
</organism>
<dbReference type="EMBL" id="BNBI01000003">
    <property type="protein sequence ID" value="GHE94471.1"/>
    <property type="molecule type" value="Genomic_DNA"/>
</dbReference>
<sequence length="97" mass="10639">MSIIAFEHGPARAYVDPYVRDDAADHPLPPPHPADRIGSVVGPRDRRKLDLHAALTAAGIPPRPADREAIEQLSALPGEVSDTVRRWLRHSVRQPGD</sequence>
<reference evidence="2" key="1">
    <citation type="journal article" date="2014" name="Int. J. Syst. Evol. Microbiol.">
        <title>Complete genome sequence of Corynebacterium casei LMG S-19264T (=DSM 44701T), isolated from a smear-ripened cheese.</title>
        <authorList>
            <consortium name="US DOE Joint Genome Institute (JGI-PGF)"/>
            <person name="Walter F."/>
            <person name="Albersmeier A."/>
            <person name="Kalinowski J."/>
            <person name="Ruckert C."/>
        </authorList>
    </citation>
    <scope>NUCLEOTIDE SEQUENCE</scope>
    <source>
        <strain evidence="2">JCM 4477</strain>
    </source>
</reference>
<accession>A0A919A9E5</accession>
<keyword evidence="3" id="KW-1185">Reference proteome</keyword>
<dbReference type="AlphaFoldDB" id="A0A919A9E5"/>